<dbReference type="EMBL" id="JABFUD020000017">
    <property type="protein sequence ID" value="KAI5067837.1"/>
    <property type="molecule type" value="Genomic_DNA"/>
</dbReference>
<evidence type="ECO:0000256" key="13">
    <source>
        <dbReference type="ARBA" id="ARBA00023180"/>
    </source>
</evidence>
<keyword evidence="20" id="KW-1185">Reference proteome</keyword>
<dbReference type="AlphaFoldDB" id="A0A9D4ZBI4"/>
<evidence type="ECO:0000256" key="16">
    <source>
        <dbReference type="PROSITE-ProRule" id="PRU10141"/>
    </source>
</evidence>
<dbReference type="PANTHER" id="PTHR47989:SF62">
    <property type="entry name" value="OS05G0423500 PROTEIN"/>
    <property type="match status" value="1"/>
</dbReference>
<keyword evidence="9 16" id="KW-0067">ATP-binding</keyword>
<dbReference type="CDD" id="cd14066">
    <property type="entry name" value="STKc_IRAK"/>
    <property type="match status" value="1"/>
</dbReference>
<keyword evidence="7 16" id="KW-0547">Nucleotide-binding</keyword>
<keyword evidence="8" id="KW-0418">Kinase</keyword>
<protein>
    <recommendedName>
        <fullName evidence="2">non-specific serine/threonine protein kinase</fullName>
        <ecNumber evidence="2">2.7.11.1</ecNumber>
    </recommendedName>
</protein>
<comment type="caution">
    <text evidence="19">The sequence shown here is derived from an EMBL/GenBank/DDBJ whole genome shotgun (WGS) entry which is preliminary data.</text>
</comment>
<dbReference type="FunFam" id="1.10.510.10:FF:000287">
    <property type="entry name" value="probable LRR receptor-like serine/threonine-protein kinase RKF3"/>
    <property type="match status" value="1"/>
</dbReference>
<evidence type="ECO:0000256" key="7">
    <source>
        <dbReference type="ARBA" id="ARBA00022741"/>
    </source>
</evidence>
<sequence length="628" mass="69653">MTCLALVILNGFVFVWSFSIMLQTSALSLLHTAALSTTTPSCPLNFTLLDMLVSIHKEVKDSKNNTYRCTCYVQALHFVMVEYLAQTGHFWVPIAAANTCWDAFDNKLSALGHRIDARSECNFTTASLAQASDNCKNITTVQTLEKVVPTNVMSDISARCVNASLEWLSSCSGCTKAIVEASYNYLTAGNTNDTINSCQDLLQIYGASSMATTELRTGVASCLWNLVLHKHHKVTHTKFIFGSAGAIVTLVLCLGLALSFYVRHRMRKVAASKLDLSTRKEKLAKSNSNLQWYTLNEIKAATNNFASSNLLGCGGFGSVYKGVLADGKQVAMKKFKNCTLAGDDDFFHEVEVISSVKHRNLVSVLGCCVDRLDPSGHQRIIVYDYMPNGCLYSHLFTKNTLLDWPTRQNIAIGIVKGLVYLHQEVQPMIIHRDIKSSNILLDAQWNARVADFGLARFTPEGATHVTTRVAGTHGYVAPEYVLYGKLNEKSDVYSLGVLLLELFTRQKMITLSDSLRDPILIADWAWPHIKEGRILDVLDPHMDNLGPLEVVERYVHIALLCSHPQVAFRPTIDQVLRLMETDQPLPVMPDRPPPYTITLSDFNKSACTSTCLSGSSSYQLFCHSDKAR</sequence>
<name>A0A9D4ZBI4_ADICA</name>
<evidence type="ECO:0000256" key="11">
    <source>
        <dbReference type="ARBA" id="ARBA00023136"/>
    </source>
</evidence>
<evidence type="ECO:0000256" key="2">
    <source>
        <dbReference type="ARBA" id="ARBA00012513"/>
    </source>
</evidence>
<evidence type="ECO:0000256" key="10">
    <source>
        <dbReference type="ARBA" id="ARBA00022989"/>
    </source>
</evidence>
<keyword evidence="6" id="KW-0732">Signal</keyword>
<keyword evidence="13" id="KW-0325">Glycoprotein</keyword>
<dbReference type="InterPro" id="IPR017441">
    <property type="entry name" value="Protein_kinase_ATP_BS"/>
</dbReference>
<evidence type="ECO:0000256" key="8">
    <source>
        <dbReference type="ARBA" id="ARBA00022777"/>
    </source>
</evidence>
<dbReference type="FunFam" id="3.30.200.20:FF:000162">
    <property type="entry name" value="Adenine nucleotide alpha hydrolase-like domain kinase"/>
    <property type="match status" value="1"/>
</dbReference>
<evidence type="ECO:0000256" key="5">
    <source>
        <dbReference type="ARBA" id="ARBA00022692"/>
    </source>
</evidence>
<keyword evidence="10 17" id="KW-1133">Transmembrane helix</keyword>
<evidence type="ECO:0000256" key="1">
    <source>
        <dbReference type="ARBA" id="ARBA00004479"/>
    </source>
</evidence>
<evidence type="ECO:0000256" key="9">
    <source>
        <dbReference type="ARBA" id="ARBA00022840"/>
    </source>
</evidence>
<evidence type="ECO:0000256" key="15">
    <source>
        <dbReference type="ARBA" id="ARBA00048679"/>
    </source>
</evidence>
<feature type="domain" description="Protein kinase" evidence="18">
    <location>
        <begin position="305"/>
        <end position="588"/>
    </location>
</feature>
<dbReference type="PROSITE" id="PS00108">
    <property type="entry name" value="PROTEIN_KINASE_ST"/>
    <property type="match status" value="1"/>
</dbReference>
<evidence type="ECO:0000256" key="6">
    <source>
        <dbReference type="ARBA" id="ARBA00022729"/>
    </source>
</evidence>
<dbReference type="GO" id="GO:0005524">
    <property type="term" value="F:ATP binding"/>
    <property type="evidence" value="ECO:0007669"/>
    <property type="project" value="UniProtKB-UniRule"/>
</dbReference>
<comment type="catalytic activity">
    <reaction evidence="15">
        <text>L-seryl-[protein] + ATP = O-phospho-L-seryl-[protein] + ADP + H(+)</text>
        <dbReference type="Rhea" id="RHEA:17989"/>
        <dbReference type="Rhea" id="RHEA-COMP:9863"/>
        <dbReference type="Rhea" id="RHEA-COMP:11604"/>
        <dbReference type="ChEBI" id="CHEBI:15378"/>
        <dbReference type="ChEBI" id="CHEBI:29999"/>
        <dbReference type="ChEBI" id="CHEBI:30616"/>
        <dbReference type="ChEBI" id="CHEBI:83421"/>
        <dbReference type="ChEBI" id="CHEBI:456216"/>
        <dbReference type="EC" id="2.7.11.1"/>
    </reaction>
</comment>
<evidence type="ECO:0000256" key="4">
    <source>
        <dbReference type="ARBA" id="ARBA00022679"/>
    </source>
</evidence>
<dbReference type="OrthoDB" id="780646at2759"/>
<dbReference type="SMART" id="SM00220">
    <property type="entry name" value="S_TKc"/>
    <property type="match status" value="1"/>
</dbReference>
<reference evidence="19" key="1">
    <citation type="submission" date="2021-01" db="EMBL/GenBank/DDBJ databases">
        <title>Adiantum capillus-veneris genome.</title>
        <authorList>
            <person name="Fang Y."/>
            <person name="Liao Q."/>
        </authorList>
    </citation>
    <scope>NUCLEOTIDE SEQUENCE</scope>
    <source>
        <strain evidence="19">H3</strain>
        <tissue evidence="19">Leaf</tissue>
    </source>
</reference>
<dbReference type="InterPro" id="IPR043891">
    <property type="entry name" value="SPARK"/>
</dbReference>
<dbReference type="Pfam" id="PF00069">
    <property type="entry name" value="Pkinase"/>
    <property type="match status" value="1"/>
</dbReference>
<evidence type="ECO:0000256" key="12">
    <source>
        <dbReference type="ARBA" id="ARBA00023170"/>
    </source>
</evidence>
<feature type="binding site" evidence="16">
    <location>
        <position position="333"/>
    </location>
    <ligand>
        <name>ATP</name>
        <dbReference type="ChEBI" id="CHEBI:30616"/>
    </ligand>
</feature>
<dbReference type="Pfam" id="PF19160">
    <property type="entry name" value="SPARK"/>
    <property type="match status" value="1"/>
</dbReference>
<feature type="transmembrane region" description="Helical" evidence="17">
    <location>
        <begin position="239"/>
        <end position="262"/>
    </location>
</feature>
<dbReference type="InterPro" id="IPR011009">
    <property type="entry name" value="Kinase-like_dom_sf"/>
</dbReference>
<accession>A0A9D4ZBI4</accession>
<comment type="subcellular location">
    <subcellularLocation>
        <location evidence="1">Membrane</location>
        <topology evidence="1">Single-pass type I membrane protein</topology>
    </subcellularLocation>
</comment>
<proteinExistence type="predicted"/>
<dbReference type="EC" id="2.7.11.1" evidence="2"/>
<dbReference type="GO" id="GO:0004674">
    <property type="term" value="F:protein serine/threonine kinase activity"/>
    <property type="evidence" value="ECO:0007669"/>
    <property type="project" value="UniProtKB-KW"/>
</dbReference>
<evidence type="ECO:0000256" key="17">
    <source>
        <dbReference type="SAM" id="Phobius"/>
    </source>
</evidence>
<keyword evidence="5 17" id="KW-0812">Transmembrane</keyword>
<evidence type="ECO:0000313" key="20">
    <source>
        <dbReference type="Proteomes" id="UP000886520"/>
    </source>
</evidence>
<dbReference type="Gene3D" id="1.10.510.10">
    <property type="entry name" value="Transferase(Phosphotransferase) domain 1"/>
    <property type="match status" value="1"/>
</dbReference>
<gene>
    <name evidence="19" type="ORF">GOP47_0018365</name>
</gene>
<dbReference type="PROSITE" id="PS50011">
    <property type="entry name" value="PROTEIN_KINASE_DOM"/>
    <property type="match status" value="1"/>
</dbReference>
<dbReference type="PANTHER" id="PTHR47989">
    <property type="entry name" value="OS01G0750732 PROTEIN"/>
    <property type="match status" value="1"/>
</dbReference>
<dbReference type="GO" id="GO:0016020">
    <property type="term" value="C:membrane"/>
    <property type="evidence" value="ECO:0007669"/>
    <property type="project" value="UniProtKB-SubCell"/>
</dbReference>
<dbReference type="Proteomes" id="UP000886520">
    <property type="component" value="Chromosome 17"/>
</dbReference>
<keyword evidence="11 17" id="KW-0472">Membrane</keyword>
<dbReference type="Gene3D" id="3.30.200.20">
    <property type="entry name" value="Phosphorylase Kinase, domain 1"/>
    <property type="match status" value="1"/>
</dbReference>
<dbReference type="InterPro" id="IPR008271">
    <property type="entry name" value="Ser/Thr_kinase_AS"/>
</dbReference>
<keyword evidence="12" id="KW-0675">Receptor</keyword>
<evidence type="ECO:0000256" key="14">
    <source>
        <dbReference type="ARBA" id="ARBA00047899"/>
    </source>
</evidence>
<dbReference type="PROSITE" id="PS00107">
    <property type="entry name" value="PROTEIN_KINASE_ATP"/>
    <property type="match status" value="1"/>
</dbReference>
<keyword evidence="3" id="KW-0723">Serine/threonine-protein kinase</keyword>
<evidence type="ECO:0000313" key="19">
    <source>
        <dbReference type="EMBL" id="KAI5067837.1"/>
    </source>
</evidence>
<evidence type="ECO:0000256" key="3">
    <source>
        <dbReference type="ARBA" id="ARBA00022527"/>
    </source>
</evidence>
<keyword evidence="4" id="KW-0808">Transferase</keyword>
<dbReference type="SUPFAM" id="SSF56112">
    <property type="entry name" value="Protein kinase-like (PK-like)"/>
    <property type="match status" value="1"/>
</dbReference>
<comment type="catalytic activity">
    <reaction evidence="14">
        <text>L-threonyl-[protein] + ATP = O-phospho-L-threonyl-[protein] + ADP + H(+)</text>
        <dbReference type="Rhea" id="RHEA:46608"/>
        <dbReference type="Rhea" id="RHEA-COMP:11060"/>
        <dbReference type="Rhea" id="RHEA-COMP:11605"/>
        <dbReference type="ChEBI" id="CHEBI:15378"/>
        <dbReference type="ChEBI" id="CHEBI:30013"/>
        <dbReference type="ChEBI" id="CHEBI:30616"/>
        <dbReference type="ChEBI" id="CHEBI:61977"/>
        <dbReference type="ChEBI" id="CHEBI:456216"/>
        <dbReference type="EC" id="2.7.11.1"/>
    </reaction>
</comment>
<evidence type="ECO:0000259" key="18">
    <source>
        <dbReference type="PROSITE" id="PS50011"/>
    </source>
</evidence>
<dbReference type="InterPro" id="IPR000719">
    <property type="entry name" value="Prot_kinase_dom"/>
</dbReference>
<organism evidence="19 20">
    <name type="scientific">Adiantum capillus-veneris</name>
    <name type="common">Maidenhair fern</name>
    <dbReference type="NCBI Taxonomy" id="13818"/>
    <lineage>
        <taxon>Eukaryota</taxon>
        <taxon>Viridiplantae</taxon>
        <taxon>Streptophyta</taxon>
        <taxon>Embryophyta</taxon>
        <taxon>Tracheophyta</taxon>
        <taxon>Polypodiopsida</taxon>
        <taxon>Polypodiidae</taxon>
        <taxon>Polypodiales</taxon>
        <taxon>Pteridineae</taxon>
        <taxon>Pteridaceae</taxon>
        <taxon>Vittarioideae</taxon>
        <taxon>Adiantum</taxon>
    </lineage>
</organism>